<organism evidence="1 2">
    <name type="scientific">Elusimicrobium minutum (strain Pei191)</name>
    <dbReference type="NCBI Taxonomy" id="445932"/>
    <lineage>
        <taxon>Bacteria</taxon>
        <taxon>Pseudomonadati</taxon>
        <taxon>Elusimicrobiota</taxon>
        <taxon>Elusimicrobia</taxon>
        <taxon>Elusimicrobiales</taxon>
        <taxon>Elusimicrobiaceae</taxon>
        <taxon>Elusimicrobium</taxon>
    </lineage>
</organism>
<dbReference type="InterPro" id="IPR003772">
    <property type="entry name" value="YceD"/>
</dbReference>
<dbReference type="OrthoDB" id="9790372at2"/>
<accession>B2KC84</accession>
<proteinExistence type="predicted"/>
<dbReference type="STRING" id="445932.Emin_0656"/>
<dbReference type="KEGG" id="emi:Emin_0656"/>
<sequence>MNYADYDVPEDLVFRTKDIIRMKGLKCSAKLAPKDFENILSEPNKITSVKVNLNFSISQKDILVQGRVYGATKLQCGRCLDIFDGSFDEEFIETYSIKSEIIDIMYEVIQTLALIESITFVCDENCKGLCDQCGKNKNKENCGCVRQNFSAFAVLKKDK</sequence>
<name>B2KC84_ELUMP</name>
<evidence type="ECO:0008006" key="3">
    <source>
        <dbReference type="Google" id="ProtNLM"/>
    </source>
</evidence>
<dbReference type="AlphaFoldDB" id="B2KC84"/>
<dbReference type="Proteomes" id="UP000001029">
    <property type="component" value="Chromosome"/>
</dbReference>
<dbReference type="EMBL" id="CP001055">
    <property type="protein sequence ID" value="ACC98211.1"/>
    <property type="molecule type" value="Genomic_DNA"/>
</dbReference>
<dbReference type="Pfam" id="PF02620">
    <property type="entry name" value="YceD"/>
    <property type="match status" value="1"/>
</dbReference>
<evidence type="ECO:0000313" key="1">
    <source>
        <dbReference type="EMBL" id="ACC98211.1"/>
    </source>
</evidence>
<dbReference type="RefSeq" id="WP_012414826.1">
    <property type="nucleotide sequence ID" value="NC_010644.1"/>
</dbReference>
<gene>
    <name evidence="1" type="ordered locus">Emin_0656</name>
</gene>
<evidence type="ECO:0000313" key="2">
    <source>
        <dbReference type="Proteomes" id="UP000001029"/>
    </source>
</evidence>
<keyword evidence="2" id="KW-1185">Reference proteome</keyword>
<dbReference type="HOGENOM" id="CLU_100236_1_1_0"/>
<protein>
    <recommendedName>
        <fullName evidence="3">DUF177 domain-containing protein</fullName>
    </recommendedName>
</protein>
<reference evidence="1 2" key="1">
    <citation type="journal article" date="2009" name="Appl. Environ. Microbiol.">
        <title>Genomic analysis of 'Elusimicrobium minutum,' the first cultivated representative of the phylum 'Elusimicrobia' (formerly termite group 1).</title>
        <authorList>
            <person name="Herlemann D.P.R."/>
            <person name="Geissinger O."/>
            <person name="Ikeda-Ohtsubo W."/>
            <person name="Kunin V."/>
            <person name="Sun H."/>
            <person name="Lapidus A."/>
            <person name="Hugenholtz P."/>
            <person name="Brune A."/>
        </authorList>
    </citation>
    <scope>NUCLEOTIDE SEQUENCE [LARGE SCALE GENOMIC DNA]</scope>
    <source>
        <strain evidence="1 2">Pei191</strain>
    </source>
</reference>